<reference evidence="2" key="1">
    <citation type="journal article" date="2019" name="Int. J. Syst. Evol. Microbiol.">
        <title>The Global Catalogue of Microorganisms (GCM) 10K type strain sequencing project: providing services to taxonomists for standard genome sequencing and annotation.</title>
        <authorList>
            <consortium name="The Broad Institute Genomics Platform"/>
            <consortium name="The Broad Institute Genome Sequencing Center for Infectious Disease"/>
            <person name="Wu L."/>
            <person name="Ma J."/>
        </authorList>
    </citation>
    <scope>NUCLEOTIDE SEQUENCE [LARGE SCALE GENOMIC DNA]</scope>
    <source>
        <strain evidence="2">CGMCC 4.5798</strain>
    </source>
</reference>
<accession>A0ABW0S5Z0</accession>
<comment type="caution">
    <text evidence="1">The sequence shown here is derived from an EMBL/GenBank/DDBJ whole genome shotgun (WGS) entry which is preliminary data.</text>
</comment>
<organism evidence="1 2">
    <name type="scientific">Massilia aerilata</name>
    <dbReference type="NCBI Taxonomy" id="453817"/>
    <lineage>
        <taxon>Bacteria</taxon>
        <taxon>Pseudomonadati</taxon>
        <taxon>Pseudomonadota</taxon>
        <taxon>Betaproteobacteria</taxon>
        <taxon>Burkholderiales</taxon>
        <taxon>Oxalobacteraceae</taxon>
        <taxon>Telluria group</taxon>
        <taxon>Massilia</taxon>
    </lineage>
</organism>
<keyword evidence="2" id="KW-1185">Reference proteome</keyword>
<gene>
    <name evidence="1" type="ORF">ACFPO9_24880</name>
</gene>
<evidence type="ECO:0000313" key="2">
    <source>
        <dbReference type="Proteomes" id="UP001596086"/>
    </source>
</evidence>
<proteinExistence type="predicted"/>
<dbReference type="Proteomes" id="UP001596086">
    <property type="component" value="Unassembled WGS sequence"/>
</dbReference>
<evidence type="ECO:0000313" key="1">
    <source>
        <dbReference type="EMBL" id="MFC5551766.1"/>
    </source>
</evidence>
<dbReference type="EMBL" id="JBHSMZ010000024">
    <property type="protein sequence ID" value="MFC5551766.1"/>
    <property type="molecule type" value="Genomic_DNA"/>
</dbReference>
<protein>
    <submittedName>
        <fullName evidence="1">Uncharacterized protein</fullName>
    </submittedName>
</protein>
<sequence>MNTPSPRLKLVNVRDPGTENERVMMRAVDDLDLGNYIVTDTTYNQDGTVSNKVRHVYEFAPKNIKKGDYVVLRSKAGKYKLGTLDDNVTPLHYLYWGLNYTIWNEDGDNAWLLFAQRNLRQSVAVAPSK</sequence>
<name>A0ABW0S5Z0_9BURK</name>
<dbReference type="RefSeq" id="WP_379776367.1">
    <property type="nucleotide sequence ID" value="NZ_JBHSMZ010000024.1"/>
</dbReference>